<name>A0A2G6MRD9_9BACT</name>
<dbReference type="Proteomes" id="UP000231203">
    <property type="component" value="Unassembled WGS sequence"/>
</dbReference>
<comment type="caution">
    <text evidence="1">The sequence shown here is derived from an EMBL/GenBank/DDBJ whole genome shotgun (WGS) entry which is preliminary data.</text>
</comment>
<organism evidence="1 2">
    <name type="scientific">Desulfobacter postgatei</name>
    <dbReference type="NCBI Taxonomy" id="2293"/>
    <lineage>
        <taxon>Bacteria</taxon>
        <taxon>Pseudomonadati</taxon>
        <taxon>Thermodesulfobacteriota</taxon>
        <taxon>Desulfobacteria</taxon>
        <taxon>Desulfobacterales</taxon>
        <taxon>Desulfobacteraceae</taxon>
        <taxon>Desulfobacter</taxon>
    </lineage>
</organism>
<evidence type="ECO:0000313" key="2">
    <source>
        <dbReference type="Proteomes" id="UP000231203"/>
    </source>
</evidence>
<dbReference type="EMBL" id="PDTI01000040">
    <property type="protein sequence ID" value="PIE62520.1"/>
    <property type="molecule type" value="Genomic_DNA"/>
</dbReference>
<dbReference type="AlphaFoldDB" id="A0A2G6MRD9"/>
<proteinExistence type="predicted"/>
<sequence>MRKEKKISFAQAPARVRFAVDGVVDIFLPISHFLMEPGNRIFLCRFPACGLQSPYFNALLSVAVSR</sequence>
<accession>A0A2G6MRD9</accession>
<gene>
    <name evidence="1" type="ORF">CSA25_04865</name>
</gene>
<reference evidence="1 2" key="1">
    <citation type="submission" date="2017-10" db="EMBL/GenBank/DDBJ databases">
        <title>Novel microbial diversity and functional potential in the marine mammal oral microbiome.</title>
        <authorList>
            <person name="Dudek N.K."/>
            <person name="Sun C.L."/>
            <person name="Burstein D."/>
            <person name="Kantor R.S."/>
            <person name="Aliaga Goltsman D.S."/>
            <person name="Bik E.M."/>
            <person name="Thomas B.C."/>
            <person name="Banfield J.F."/>
            <person name="Relman D.A."/>
        </authorList>
    </citation>
    <scope>NUCLEOTIDE SEQUENCE [LARGE SCALE GENOMIC DNA]</scope>
    <source>
        <strain evidence="1">DOLJORAL78_47_202</strain>
    </source>
</reference>
<protein>
    <submittedName>
        <fullName evidence="1">Uncharacterized protein</fullName>
    </submittedName>
</protein>
<evidence type="ECO:0000313" key="1">
    <source>
        <dbReference type="EMBL" id="PIE62520.1"/>
    </source>
</evidence>